<evidence type="ECO:0000259" key="3">
    <source>
        <dbReference type="Pfam" id="PF25954"/>
    </source>
</evidence>
<evidence type="ECO:0000259" key="4">
    <source>
        <dbReference type="Pfam" id="PF25973"/>
    </source>
</evidence>
<evidence type="ECO:0000259" key="5">
    <source>
        <dbReference type="Pfam" id="PF25975"/>
    </source>
</evidence>
<accession>A0ABT5M983</accession>
<feature type="domain" description="CzcB-like barrel-sandwich hybrid" evidence="4">
    <location>
        <begin position="103"/>
        <end position="252"/>
    </location>
</feature>
<evidence type="ECO:0000313" key="6">
    <source>
        <dbReference type="EMBL" id="MDD0813142.1"/>
    </source>
</evidence>
<dbReference type="InterPro" id="IPR058647">
    <property type="entry name" value="BSH_CzcB-like"/>
</dbReference>
<dbReference type="SUPFAM" id="SSF111369">
    <property type="entry name" value="HlyD-like secretion proteins"/>
    <property type="match status" value="1"/>
</dbReference>
<dbReference type="InterPro" id="IPR051909">
    <property type="entry name" value="MFP_Cation_Efflux"/>
</dbReference>
<dbReference type="Gene3D" id="1.10.287.470">
    <property type="entry name" value="Helix hairpin bin"/>
    <property type="match status" value="1"/>
</dbReference>
<dbReference type="PANTHER" id="PTHR30097">
    <property type="entry name" value="CATION EFFLUX SYSTEM PROTEIN CUSB"/>
    <property type="match status" value="1"/>
</dbReference>
<sequence>MSNTTPSLKSTGPLRVARATDPRPAMLRLSLLCAALGTAWLLVACGAKSAPEAAAPAQRQDPMEVNIKADMAKNFQVQKLAQADLAPTQDIAGRIEANDRLVTRIGASVTGRVTEVLAEVGDRVKPGQALAYVASPELTTAQLGYLRANAASQLAERAVERARQLIQADVIGSAELQRRESELSIARAELRAAGDQLRLMGLGQAAIDKLRTDGTLAPQTAVLATLSGVVIERKVSSGQVAQPGDPLFTVADLGNVWVVGGLPEQSARSVQPGQGVEIEVPALGTKRLQGKIVQVGDTVSPETRTVSIRTQVDNAQRELKPQMLATMHIVGATQRQLALPSAAVVRENDRDHVYVKTGEGQYRLTPVELGAASGALRPVLKGVSEGTEVVVEGAFHLNNERKRAELE</sequence>
<dbReference type="Gene3D" id="2.40.50.100">
    <property type="match status" value="1"/>
</dbReference>
<feature type="domain" description="CzcB-like C-terminal circularly permuted SH3-like" evidence="5">
    <location>
        <begin position="338"/>
        <end position="397"/>
    </location>
</feature>
<dbReference type="Gene3D" id="2.40.420.20">
    <property type="match status" value="1"/>
</dbReference>
<organism evidence="6 7">
    <name type="scientific">Curvibacter microcysteis</name>
    <dbReference type="NCBI Taxonomy" id="3026419"/>
    <lineage>
        <taxon>Bacteria</taxon>
        <taxon>Pseudomonadati</taxon>
        <taxon>Pseudomonadota</taxon>
        <taxon>Betaproteobacteria</taxon>
        <taxon>Burkholderiales</taxon>
        <taxon>Comamonadaceae</taxon>
        <taxon>Curvibacter</taxon>
    </lineage>
</organism>
<dbReference type="InterPro" id="IPR006143">
    <property type="entry name" value="RND_pump_MFP"/>
</dbReference>
<dbReference type="Pfam" id="PF25975">
    <property type="entry name" value="CzcB_C"/>
    <property type="match status" value="1"/>
</dbReference>
<dbReference type="Pfam" id="PF25954">
    <property type="entry name" value="Beta-barrel_RND_2"/>
    <property type="match status" value="1"/>
</dbReference>
<keyword evidence="2" id="KW-0813">Transport</keyword>
<evidence type="ECO:0000256" key="2">
    <source>
        <dbReference type="ARBA" id="ARBA00022448"/>
    </source>
</evidence>
<comment type="caution">
    <text evidence="6">The sequence shown here is derived from an EMBL/GenBank/DDBJ whole genome shotgun (WGS) entry which is preliminary data.</text>
</comment>
<proteinExistence type="inferred from homology"/>
<dbReference type="Pfam" id="PF25973">
    <property type="entry name" value="BSH_CzcB"/>
    <property type="match status" value="1"/>
</dbReference>
<feature type="domain" description="CusB-like beta-barrel" evidence="3">
    <location>
        <begin position="255"/>
        <end position="331"/>
    </location>
</feature>
<evidence type="ECO:0000256" key="1">
    <source>
        <dbReference type="ARBA" id="ARBA00009477"/>
    </source>
</evidence>
<dbReference type="EMBL" id="JAQSIO010000001">
    <property type="protein sequence ID" value="MDD0813142.1"/>
    <property type="molecule type" value="Genomic_DNA"/>
</dbReference>
<reference evidence="6 7" key="1">
    <citation type="submission" date="2023-02" db="EMBL/GenBank/DDBJ databases">
        <title>Bacterial whole genome sequence for Curvibacter sp. HBC28.</title>
        <authorList>
            <person name="Le V."/>
            <person name="Ko S.-R."/>
            <person name="Ahn C.-Y."/>
            <person name="Oh H.-M."/>
        </authorList>
    </citation>
    <scope>NUCLEOTIDE SEQUENCE [LARGE SCALE GENOMIC DNA]</scope>
    <source>
        <strain evidence="6 7">HBC28</strain>
    </source>
</reference>
<dbReference type="Gene3D" id="2.40.30.170">
    <property type="match status" value="1"/>
</dbReference>
<protein>
    <submittedName>
        <fullName evidence="6">Efflux RND transporter periplasmic adaptor subunit</fullName>
    </submittedName>
</protein>
<name>A0ABT5M983_9BURK</name>
<gene>
    <name evidence="6" type="ORF">PSQ39_00705</name>
</gene>
<keyword evidence="7" id="KW-1185">Reference proteome</keyword>
<dbReference type="Proteomes" id="UP001528672">
    <property type="component" value="Unassembled WGS sequence"/>
</dbReference>
<dbReference type="InterPro" id="IPR058649">
    <property type="entry name" value="CzcB_C"/>
</dbReference>
<evidence type="ECO:0000313" key="7">
    <source>
        <dbReference type="Proteomes" id="UP001528672"/>
    </source>
</evidence>
<dbReference type="InterPro" id="IPR058792">
    <property type="entry name" value="Beta-barrel_RND_2"/>
</dbReference>
<dbReference type="NCBIfam" id="TIGR01730">
    <property type="entry name" value="RND_mfp"/>
    <property type="match status" value="1"/>
</dbReference>
<comment type="similarity">
    <text evidence="1">Belongs to the membrane fusion protein (MFP) (TC 8.A.1) family.</text>
</comment>